<evidence type="ECO:0000259" key="2">
    <source>
        <dbReference type="Pfam" id="PF00582"/>
    </source>
</evidence>
<dbReference type="EMBL" id="JACSPM010000001">
    <property type="protein sequence ID" value="MBD8022400.1"/>
    <property type="molecule type" value="Genomic_DNA"/>
</dbReference>
<protein>
    <submittedName>
        <fullName evidence="3">Universal stress protein</fullName>
    </submittedName>
</protein>
<gene>
    <name evidence="3" type="ORF">H9622_02190</name>
</gene>
<evidence type="ECO:0000256" key="1">
    <source>
        <dbReference type="ARBA" id="ARBA00008791"/>
    </source>
</evidence>
<evidence type="ECO:0000313" key="4">
    <source>
        <dbReference type="Proteomes" id="UP000602532"/>
    </source>
</evidence>
<dbReference type="InterPro" id="IPR006015">
    <property type="entry name" value="Universal_stress_UspA"/>
</dbReference>
<accession>A0ABR8WZ84</accession>
<keyword evidence="4" id="KW-1185">Reference proteome</keyword>
<dbReference type="PANTHER" id="PTHR46553:SF3">
    <property type="entry name" value="ADENINE NUCLEOTIDE ALPHA HYDROLASES-LIKE SUPERFAMILY PROTEIN"/>
    <property type="match status" value="1"/>
</dbReference>
<dbReference type="SUPFAM" id="SSF52402">
    <property type="entry name" value="Adenine nucleotide alpha hydrolases-like"/>
    <property type="match status" value="1"/>
</dbReference>
<comment type="caution">
    <text evidence="3">The sequence shown here is derived from an EMBL/GenBank/DDBJ whole genome shotgun (WGS) entry which is preliminary data.</text>
</comment>
<dbReference type="Gene3D" id="3.40.50.620">
    <property type="entry name" value="HUPs"/>
    <property type="match status" value="1"/>
</dbReference>
<sequence length="149" mass="15671">MDDTLDVDRIVVGVDGSDSSVDALRYAERLADAFDAPLEALITWTFPLAAGMPPMAGWYPEQIAADDLDEAIRRAFGDSPPDPLTRRVLGGPAAQTLIEVSKSCGMLVLGSRGRGGFLGLLLGSVSAACAEHAHCPVLIVHPRTAAQES</sequence>
<feature type="domain" description="UspA" evidence="2">
    <location>
        <begin position="8"/>
        <end position="141"/>
    </location>
</feature>
<organism evidence="3 4">
    <name type="scientific">Microbacterium gallinarum</name>
    <dbReference type="NCBI Taxonomy" id="2762209"/>
    <lineage>
        <taxon>Bacteria</taxon>
        <taxon>Bacillati</taxon>
        <taxon>Actinomycetota</taxon>
        <taxon>Actinomycetes</taxon>
        <taxon>Micrococcales</taxon>
        <taxon>Microbacteriaceae</taxon>
        <taxon>Microbacterium</taxon>
    </lineage>
</organism>
<dbReference type="InterPro" id="IPR006016">
    <property type="entry name" value="UspA"/>
</dbReference>
<evidence type="ECO:0000313" key="3">
    <source>
        <dbReference type="EMBL" id="MBD8022400.1"/>
    </source>
</evidence>
<dbReference type="PANTHER" id="PTHR46553">
    <property type="entry name" value="ADENINE NUCLEOTIDE ALPHA HYDROLASES-LIKE SUPERFAMILY PROTEIN"/>
    <property type="match status" value="1"/>
</dbReference>
<reference evidence="3 4" key="1">
    <citation type="submission" date="2020-08" db="EMBL/GenBank/DDBJ databases">
        <title>A Genomic Blueprint of the Chicken Gut Microbiome.</title>
        <authorList>
            <person name="Gilroy R."/>
            <person name="Ravi A."/>
            <person name="Getino M."/>
            <person name="Pursley I."/>
            <person name="Horton D.L."/>
            <person name="Alikhan N.-F."/>
            <person name="Baker D."/>
            <person name="Gharbi K."/>
            <person name="Hall N."/>
            <person name="Watson M."/>
            <person name="Adriaenssens E.M."/>
            <person name="Foster-Nyarko E."/>
            <person name="Jarju S."/>
            <person name="Secka A."/>
            <person name="Antonio M."/>
            <person name="Oren A."/>
            <person name="Chaudhuri R."/>
            <person name="La Ragione R.M."/>
            <person name="Hildebrand F."/>
            <person name="Pallen M.J."/>
        </authorList>
    </citation>
    <scope>NUCLEOTIDE SEQUENCE [LARGE SCALE GENOMIC DNA]</scope>
    <source>
        <strain evidence="3 4">Sa1CUA4</strain>
    </source>
</reference>
<dbReference type="RefSeq" id="WP_191763814.1">
    <property type="nucleotide sequence ID" value="NZ_JACSPM010000001.1"/>
</dbReference>
<proteinExistence type="inferred from homology"/>
<dbReference type="InterPro" id="IPR014729">
    <property type="entry name" value="Rossmann-like_a/b/a_fold"/>
</dbReference>
<comment type="similarity">
    <text evidence="1">Belongs to the universal stress protein A family.</text>
</comment>
<dbReference type="Pfam" id="PF00582">
    <property type="entry name" value="Usp"/>
    <property type="match status" value="1"/>
</dbReference>
<dbReference type="PRINTS" id="PR01438">
    <property type="entry name" value="UNVRSLSTRESS"/>
</dbReference>
<name>A0ABR8WZ84_9MICO</name>
<dbReference type="Proteomes" id="UP000602532">
    <property type="component" value="Unassembled WGS sequence"/>
</dbReference>